<organism evidence="1 2">
    <name type="scientific">Musa balbisiana</name>
    <name type="common">Banana</name>
    <dbReference type="NCBI Taxonomy" id="52838"/>
    <lineage>
        <taxon>Eukaryota</taxon>
        <taxon>Viridiplantae</taxon>
        <taxon>Streptophyta</taxon>
        <taxon>Embryophyta</taxon>
        <taxon>Tracheophyta</taxon>
        <taxon>Spermatophyta</taxon>
        <taxon>Magnoliopsida</taxon>
        <taxon>Liliopsida</taxon>
        <taxon>Zingiberales</taxon>
        <taxon>Musaceae</taxon>
        <taxon>Musa</taxon>
    </lineage>
</organism>
<sequence>MAITTAAPSVAITSSLDPAPSHPLLPLPPSSSSALDLVGFMEDKAAASPRDLPTTELDLRPSPASCSSMHRLVHVLVKSREVSSSGFFLNEGTASFTWWSSWKRIY</sequence>
<gene>
    <name evidence="1" type="ORF">C4D60_Mb05t25120</name>
</gene>
<accession>A0A4V4H8F6</accession>
<dbReference type="AlphaFoldDB" id="A0A4V4H8F6"/>
<dbReference type="EMBL" id="PYDT01000003">
    <property type="protein sequence ID" value="THU67485.1"/>
    <property type="molecule type" value="Genomic_DNA"/>
</dbReference>
<evidence type="ECO:0000313" key="1">
    <source>
        <dbReference type="EMBL" id="THU67485.1"/>
    </source>
</evidence>
<evidence type="ECO:0000313" key="2">
    <source>
        <dbReference type="Proteomes" id="UP000317650"/>
    </source>
</evidence>
<name>A0A4V4H8F6_MUSBA</name>
<proteinExistence type="predicted"/>
<comment type="caution">
    <text evidence="1">The sequence shown here is derived from an EMBL/GenBank/DDBJ whole genome shotgun (WGS) entry which is preliminary data.</text>
</comment>
<keyword evidence="2" id="KW-1185">Reference proteome</keyword>
<protein>
    <submittedName>
        <fullName evidence="1">Uncharacterized protein</fullName>
    </submittedName>
</protein>
<dbReference type="Proteomes" id="UP000317650">
    <property type="component" value="Chromosome 5"/>
</dbReference>
<reference evidence="1 2" key="1">
    <citation type="journal article" date="2019" name="Nat. Plants">
        <title>Genome sequencing of Musa balbisiana reveals subgenome evolution and function divergence in polyploid bananas.</title>
        <authorList>
            <person name="Yao X."/>
        </authorList>
    </citation>
    <scope>NUCLEOTIDE SEQUENCE [LARGE SCALE GENOMIC DNA]</scope>
    <source>
        <strain evidence="2">cv. DH-PKW</strain>
        <tissue evidence="1">Leaves</tissue>
    </source>
</reference>